<dbReference type="WBParaSite" id="Csp11.Scaffold628.g6940.t1">
    <property type="protein sequence ID" value="Csp11.Scaffold628.g6940.t1"/>
    <property type="gene ID" value="Csp11.Scaffold628.g6940"/>
</dbReference>
<keyword evidence="1" id="KW-1185">Reference proteome</keyword>
<dbReference type="AlphaFoldDB" id="A0A1I7TKY3"/>
<name>A0A1I7TKY3_9PELO</name>
<dbReference type="Proteomes" id="UP000095282">
    <property type="component" value="Unplaced"/>
</dbReference>
<dbReference type="PANTHER" id="PTHR21503">
    <property type="entry name" value="F-BOX-CONTAINING HYPOTHETICAL PROTEIN C.ELEGANS"/>
    <property type="match status" value="1"/>
</dbReference>
<sequence length="265" mass="31838">MTFPLLLKLPSVAQEQVLLQLDVPDLKRPEWCSIQKPVTNFQVAFDYVQNLFRLPMASYNFTNNNQNLFPQRFGITRCDEVWLITSEDIPVDELKYVLEKMEIRKKLKLYLDGNNDFECDFVKFSMDDLDINRAFWITKKTFLAMDCARIEMQNTRDLPIREFVSQWLSSRNTRFELLKLPWYREQINWNEGLKPMSWNRTLRGRYFKIFGIDTYKKVDCEKGIDFLREDGMLATVVQNRSCFYFIVWHKRFQPEADFLPLDAWI</sequence>
<evidence type="ECO:0000313" key="1">
    <source>
        <dbReference type="Proteomes" id="UP000095282"/>
    </source>
</evidence>
<dbReference type="eggNOG" id="ENOG502TIGW">
    <property type="taxonomic scope" value="Eukaryota"/>
</dbReference>
<proteinExistence type="predicted"/>
<accession>A0A1I7TKY3</accession>
<evidence type="ECO:0000313" key="2">
    <source>
        <dbReference type="WBParaSite" id="Csp11.Scaffold628.g6940.t1"/>
    </source>
</evidence>
<organism evidence="1 2">
    <name type="scientific">Caenorhabditis tropicalis</name>
    <dbReference type="NCBI Taxonomy" id="1561998"/>
    <lineage>
        <taxon>Eukaryota</taxon>
        <taxon>Metazoa</taxon>
        <taxon>Ecdysozoa</taxon>
        <taxon>Nematoda</taxon>
        <taxon>Chromadorea</taxon>
        <taxon>Rhabditida</taxon>
        <taxon>Rhabditina</taxon>
        <taxon>Rhabditomorpha</taxon>
        <taxon>Rhabditoidea</taxon>
        <taxon>Rhabditidae</taxon>
        <taxon>Peloderinae</taxon>
        <taxon>Caenorhabditis</taxon>
    </lineage>
</organism>
<protein>
    <submittedName>
        <fullName evidence="2">FBA_2 domain-containing protein</fullName>
    </submittedName>
</protein>
<reference evidence="2" key="1">
    <citation type="submission" date="2016-11" db="UniProtKB">
        <authorList>
            <consortium name="WormBaseParasite"/>
        </authorList>
    </citation>
    <scope>IDENTIFICATION</scope>
</reference>